<protein>
    <submittedName>
        <fullName evidence="1">Uncharacterized protein</fullName>
    </submittedName>
</protein>
<dbReference type="AlphaFoldDB" id="A0A0A9C1R8"/>
<accession>A0A0A9C1R8</accession>
<name>A0A0A9C1R8_ARUDO</name>
<dbReference type="EMBL" id="GBRH01228389">
    <property type="protein sequence ID" value="JAD69506.1"/>
    <property type="molecule type" value="Transcribed_RNA"/>
</dbReference>
<reference evidence="1" key="1">
    <citation type="submission" date="2014-09" db="EMBL/GenBank/DDBJ databases">
        <authorList>
            <person name="Magalhaes I.L.F."/>
            <person name="Oliveira U."/>
            <person name="Santos F.R."/>
            <person name="Vidigal T.H.D.A."/>
            <person name="Brescovit A.D."/>
            <person name="Santos A.J."/>
        </authorList>
    </citation>
    <scope>NUCLEOTIDE SEQUENCE</scope>
    <source>
        <tissue evidence="1">Shoot tissue taken approximately 20 cm above the soil surface</tissue>
    </source>
</reference>
<reference evidence="1" key="2">
    <citation type="journal article" date="2015" name="Data Brief">
        <title>Shoot transcriptome of the giant reed, Arundo donax.</title>
        <authorList>
            <person name="Barrero R.A."/>
            <person name="Guerrero F.D."/>
            <person name="Moolhuijzen P."/>
            <person name="Goolsby J.A."/>
            <person name="Tidwell J."/>
            <person name="Bellgard S.E."/>
            <person name="Bellgard M.I."/>
        </authorList>
    </citation>
    <scope>NUCLEOTIDE SEQUENCE</scope>
    <source>
        <tissue evidence="1">Shoot tissue taken approximately 20 cm above the soil surface</tissue>
    </source>
</reference>
<evidence type="ECO:0000313" key="1">
    <source>
        <dbReference type="EMBL" id="JAD69506.1"/>
    </source>
</evidence>
<organism evidence="1">
    <name type="scientific">Arundo donax</name>
    <name type="common">Giant reed</name>
    <name type="synonym">Donax arundinaceus</name>
    <dbReference type="NCBI Taxonomy" id="35708"/>
    <lineage>
        <taxon>Eukaryota</taxon>
        <taxon>Viridiplantae</taxon>
        <taxon>Streptophyta</taxon>
        <taxon>Embryophyta</taxon>
        <taxon>Tracheophyta</taxon>
        <taxon>Spermatophyta</taxon>
        <taxon>Magnoliopsida</taxon>
        <taxon>Liliopsida</taxon>
        <taxon>Poales</taxon>
        <taxon>Poaceae</taxon>
        <taxon>PACMAD clade</taxon>
        <taxon>Arundinoideae</taxon>
        <taxon>Arundineae</taxon>
        <taxon>Arundo</taxon>
    </lineage>
</organism>
<proteinExistence type="predicted"/>
<sequence>MSFRKISENVAAQFIGIVDLSYSIQLPPN</sequence>